<feature type="disulfide bond" evidence="7">
    <location>
        <begin position="504"/>
        <end position="559"/>
    </location>
</feature>
<dbReference type="AlphaFoldDB" id="A0AAD8J8S6"/>
<feature type="transmembrane region" description="Helical" evidence="8">
    <location>
        <begin position="20"/>
        <end position="39"/>
    </location>
</feature>
<evidence type="ECO:0000313" key="11">
    <source>
        <dbReference type="Proteomes" id="UP001237642"/>
    </source>
</evidence>
<dbReference type="EMBL" id="JAUIZM010000002">
    <property type="protein sequence ID" value="KAK1399594.1"/>
    <property type="molecule type" value="Genomic_DNA"/>
</dbReference>
<reference evidence="10" key="1">
    <citation type="submission" date="2023-02" db="EMBL/GenBank/DDBJ databases">
        <title>Genome of toxic invasive species Heracleum sosnowskyi carries increased number of genes despite the absence of recent whole-genome duplications.</title>
        <authorList>
            <person name="Schelkunov M."/>
            <person name="Shtratnikova V."/>
            <person name="Makarenko M."/>
            <person name="Klepikova A."/>
            <person name="Omelchenko D."/>
            <person name="Novikova G."/>
            <person name="Obukhova E."/>
            <person name="Bogdanov V."/>
            <person name="Penin A."/>
            <person name="Logacheva M."/>
        </authorList>
    </citation>
    <scope>NUCLEOTIDE SEQUENCE</scope>
    <source>
        <strain evidence="10">Hsosn_3</strain>
        <tissue evidence="10">Leaf</tissue>
    </source>
</reference>
<dbReference type="InterPro" id="IPR051871">
    <property type="entry name" value="GMC_Oxidoreductase-Related"/>
</dbReference>
<feature type="transmembrane region" description="Helical" evidence="8">
    <location>
        <begin position="69"/>
        <end position="86"/>
    </location>
</feature>
<keyword evidence="5 6" id="KW-0274">FAD</keyword>
<keyword evidence="11" id="KW-1185">Reference proteome</keyword>
<comment type="similarity">
    <text evidence="2">Belongs to the GMC oxidoreductase family.</text>
</comment>
<sequence>MYYISPESRTRTSTSLADDTVSLDFVHAILIFMLLLSCFRELYCCTCPDVVDETINYEQKQRTKIKPGLAGYLSAIAAIIFFLPSACHAEPAPFNSFAKNSISAPQVAYYDYIIVGGGTAGCALAATLSEAANVLLLERGGLPYGNARISNVAGFAYTLSDISPLSASQLIISTDGVITHRARVLGGGTALNAGFYTRASSEFVSKSGWDPNLVQESYEWVENKVAHEPQLQQWQSAVREGMLEAGVMPDNGFTYDHIEGTKTGGSTFDRNGIRKTAADLLEYADPAKISVHLHATVQRILFKTQGKPRADGVEFKDSLGRSHTAYLSKDPRSELIVAAGAIGSPQLLMLSGVGPAEQLKRKGINIVLDQPMVGQGMADNPMNAIIIPSPNPIEISLIQPVGITPFGSYIESASRSIDLTWALKLPEGIANKTKQYGLDPNSLTTSVKGFVNNILRSPLQAGIILEKITGPVSSGHLELITLDAKDNPLVTFNYFKEPEDLEKCVKGMEVVIKVAKSRAMAKYRYPLVPAQTLMTTMLALPINLRPRHLVSSMSLEQYCKDTVMSIWHYHGGCQVEKVVDQDYKVIGIDALRVVDGSTFTFDSPGTNPQATVMMLGRYMGKKILQERLSRRRK</sequence>
<keyword evidence="8" id="KW-1133">Transmembrane helix</keyword>
<evidence type="ECO:0000256" key="1">
    <source>
        <dbReference type="ARBA" id="ARBA00001974"/>
    </source>
</evidence>
<evidence type="ECO:0000256" key="8">
    <source>
        <dbReference type="SAM" id="Phobius"/>
    </source>
</evidence>
<dbReference type="InterPro" id="IPR007867">
    <property type="entry name" value="GMC_OxRtase_C"/>
</dbReference>
<evidence type="ECO:0000256" key="3">
    <source>
        <dbReference type="ARBA" id="ARBA00022630"/>
    </source>
</evidence>
<name>A0AAD8J8S6_9APIA</name>
<dbReference type="Proteomes" id="UP001237642">
    <property type="component" value="Unassembled WGS sequence"/>
</dbReference>
<gene>
    <name evidence="10" type="ORF">POM88_009457</name>
</gene>
<evidence type="ECO:0000256" key="7">
    <source>
        <dbReference type="PIRSR" id="PIRSR000137-3"/>
    </source>
</evidence>
<evidence type="ECO:0000256" key="5">
    <source>
        <dbReference type="ARBA" id="ARBA00022827"/>
    </source>
</evidence>
<dbReference type="Pfam" id="PF05199">
    <property type="entry name" value="GMC_oxred_C"/>
    <property type="match status" value="1"/>
</dbReference>
<comment type="cofactor">
    <cofactor evidence="1 6">
        <name>FAD</name>
        <dbReference type="ChEBI" id="CHEBI:57692"/>
    </cofactor>
</comment>
<dbReference type="SUPFAM" id="SSF54373">
    <property type="entry name" value="FAD-linked reductases, C-terminal domain"/>
    <property type="match status" value="1"/>
</dbReference>
<dbReference type="GO" id="GO:0016829">
    <property type="term" value="F:lyase activity"/>
    <property type="evidence" value="ECO:0007669"/>
    <property type="project" value="UniProtKB-KW"/>
</dbReference>
<organism evidence="10 11">
    <name type="scientific">Heracleum sosnowskyi</name>
    <dbReference type="NCBI Taxonomy" id="360622"/>
    <lineage>
        <taxon>Eukaryota</taxon>
        <taxon>Viridiplantae</taxon>
        <taxon>Streptophyta</taxon>
        <taxon>Embryophyta</taxon>
        <taxon>Tracheophyta</taxon>
        <taxon>Spermatophyta</taxon>
        <taxon>Magnoliopsida</taxon>
        <taxon>eudicotyledons</taxon>
        <taxon>Gunneridae</taxon>
        <taxon>Pentapetalae</taxon>
        <taxon>asterids</taxon>
        <taxon>campanulids</taxon>
        <taxon>Apiales</taxon>
        <taxon>Apiaceae</taxon>
        <taxon>Apioideae</taxon>
        <taxon>apioid superclade</taxon>
        <taxon>Tordylieae</taxon>
        <taxon>Tordyliinae</taxon>
        <taxon>Heracleum</taxon>
    </lineage>
</organism>
<keyword evidence="8" id="KW-0472">Membrane</keyword>
<dbReference type="PROSITE" id="PS00624">
    <property type="entry name" value="GMC_OXRED_2"/>
    <property type="match status" value="1"/>
</dbReference>
<dbReference type="InterPro" id="IPR036188">
    <property type="entry name" value="FAD/NAD-bd_sf"/>
</dbReference>
<dbReference type="GO" id="GO:0050660">
    <property type="term" value="F:flavin adenine dinucleotide binding"/>
    <property type="evidence" value="ECO:0007669"/>
    <property type="project" value="InterPro"/>
</dbReference>
<protein>
    <submittedName>
        <fullName evidence="10">(R)-mandelonitrile lyase</fullName>
    </submittedName>
</protein>
<dbReference type="Gene3D" id="3.30.410.40">
    <property type="match status" value="1"/>
</dbReference>
<feature type="domain" description="Glucose-methanol-choline oxidoreductase N-terminal" evidence="9">
    <location>
        <begin position="340"/>
        <end position="354"/>
    </location>
</feature>
<comment type="caution">
    <text evidence="10">The sequence shown here is derived from an EMBL/GenBank/DDBJ whole genome shotgun (WGS) entry which is preliminary data.</text>
</comment>
<dbReference type="InterPro" id="IPR012132">
    <property type="entry name" value="GMC_OxRdtase"/>
</dbReference>
<dbReference type="PIRSF" id="PIRSF000137">
    <property type="entry name" value="Alcohol_oxidase"/>
    <property type="match status" value="1"/>
</dbReference>
<dbReference type="Gene3D" id="3.50.50.60">
    <property type="entry name" value="FAD/NAD(P)-binding domain"/>
    <property type="match status" value="1"/>
</dbReference>
<evidence type="ECO:0000256" key="2">
    <source>
        <dbReference type="ARBA" id="ARBA00010790"/>
    </source>
</evidence>
<keyword evidence="8" id="KW-0812">Transmembrane</keyword>
<dbReference type="SUPFAM" id="SSF51905">
    <property type="entry name" value="FAD/NAD(P)-binding domain"/>
    <property type="match status" value="1"/>
</dbReference>
<reference evidence="10" key="2">
    <citation type="submission" date="2023-05" db="EMBL/GenBank/DDBJ databases">
        <authorList>
            <person name="Schelkunov M.I."/>
        </authorList>
    </citation>
    <scope>NUCLEOTIDE SEQUENCE</scope>
    <source>
        <strain evidence="10">Hsosn_3</strain>
        <tissue evidence="10">Leaf</tissue>
    </source>
</reference>
<accession>A0AAD8J8S6</accession>
<keyword evidence="10" id="KW-0456">Lyase</keyword>
<dbReference type="Pfam" id="PF00732">
    <property type="entry name" value="GMC_oxred_N"/>
    <property type="match status" value="1"/>
</dbReference>
<keyword evidence="3" id="KW-0285">Flavoprotein</keyword>
<dbReference type="InterPro" id="IPR000172">
    <property type="entry name" value="GMC_OxRdtase_N"/>
</dbReference>
<feature type="binding site" evidence="6">
    <location>
        <begin position="138"/>
        <end position="139"/>
    </location>
    <ligand>
        <name>FAD</name>
        <dbReference type="ChEBI" id="CHEBI:57692"/>
    </ligand>
</feature>
<proteinExistence type="inferred from homology"/>
<evidence type="ECO:0000313" key="10">
    <source>
        <dbReference type="EMBL" id="KAK1399594.1"/>
    </source>
</evidence>
<dbReference type="PANTHER" id="PTHR45968:SF31">
    <property type="entry name" value="GLUCOSE-METHANOL-CHOLINE (GMC) OXIDOREDUCTASE FAMILY PROTEIN"/>
    <property type="match status" value="1"/>
</dbReference>
<feature type="binding site" evidence="6">
    <location>
        <begin position="608"/>
        <end position="609"/>
    </location>
    <ligand>
        <name>FAD</name>
        <dbReference type="ChEBI" id="CHEBI:57692"/>
    </ligand>
</feature>
<feature type="binding site" evidence="6">
    <location>
        <begin position="567"/>
        <end position="568"/>
    </location>
    <ligand>
        <name>FAD</name>
        <dbReference type="ChEBI" id="CHEBI:57692"/>
    </ligand>
</feature>
<evidence type="ECO:0000256" key="6">
    <source>
        <dbReference type="PIRSR" id="PIRSR000137-2"/>
    </source>
</evidence>
<dbReference type="PANTHER" id="PTHR45968">
    <property type="entry name" value="OSJNBA0019K04.7 PROTEIN"/>
    <property type="match status" value="1"/>
</dbReference>
<keyword evidence="4" id="KW-0732">Signal</keyword>
<dbReference type="GO" id="GO:0016614">
    <property type="term" value="F:oxidoreductase activity, acting on CH-OH group of donors"/>
    <property type="evidence" value="ECO:0007669"/>
    <property type="project" value="InterPro"/>
</dbReference>
<evidence type="ECO:0000259" key="9">
    <source>
        <dbReference type="PROSITE" id="PS00624"/>
    </source>
</evidence>
<feature type="binding site" evidence="6">
    <location>
        <position position="596"/>
    </location>
    <ligand>
        <name>FAD</name>
        <dbReference type="ChEBI" id="CHEBI:57692"/>
    </ligand>
</feature>
<feature type="binding site" evidence="6">
    <location>
        <position position="184"/>
    </location>
    <ligand>
        <name>FAD</name>
        <dbReference type="ChEBI" id="CHEBI:57692"/>
    </ligand>
</feature>
<feature type="binding site" evidence="6">
    <location>
        <position position="297"/>
    </location>
    <ligand>
        <name>FAD</name>
        <dbReference type="ChEBI" id="CHEBI:57692"/>
    </ligand>
</feature>
<evidence type="ECO:0000256" key="4">
    <source>
        <dbReference type="ARBA" id="ARBA00022729"/>
    </source>
</evidence>
<keyword evidence="7" id="KW-1015">Disulfide bond</keyword>